<keyword evidence="2 7" id="KW-0813">Transport</keyword>
<dbReference type="InterPro" id="IPR008969">
    <property type="entry name" value="CarboxyPept-like_regulatory"/>
</dbReference>
<evidence type="ECO:0000313" key="12">
    <source>
        <dbReference type="EMBL" id="MCG2430455.1"/>
    </source>
</evidence>
<feature type="domain" description="Outer membrane protein beta-barrel" evidence="11">
    <location>
        <begin position="389"/>
        <end position="806"/>
    </location>
</feature>
<sequence>MKYLLPFILLLFSYNVVAQTSEKKQVTIKGTILEEGTNYPLEYSTVSFINRDGKTVTGGITDLDGNYKIDVPVGVYTVRFEFISYKTKELKNQNFIKNTTLPTIKLDLDAASLDEVVVRAETTEVQIRLDKKIYNIGKDLTAGGASVSDALNNVPSVTVDVDGAIALRGNENVRILINGKPSAIAGFGSTDALRQLPAEAIERVEVITSPSARYDAEGTAGILNIILKKEKTLGVNGSISTTIGVPTNSNASGNINIRTNKFNIFNTTGVYYRKAPGKAHFDNNYFSRNFIDSDGNPVTVEPTFDQVIERRDYDRMGKGFNTNLGIEYFINDKSSITASGFYRKGTGDDVTTNNTFNRNNNETEESIRRIEYEGEDDSNYQFSLNYVNNFNDNGHKLTADFQYDYGKDDENSLITENRLFPEFITLPSENILQKRTDREYLAQADYVLPIGENAQFEAGYRGSFEETITDYTLLQEDGISGVYQRNDSLSNIFNYEENVHAFYTQYGNKFGKFSFLLGLRLENTQLKGSVDAENVDTNSPINLNFDKDYTGLFPTVNLTYELGDRENITLGYNRRINRPRHWFINPFPSRSSEANVFQGNPNLDPAYSSAFDLGYLKSWKKLTLSSSIYYQHETDSFERVQEETGETTSNGIPIIRTLPINLSTNKRYGFEAGLLYNPNKWLTLNGSFNYFMFKSEGFFNGVDYGTEDVSYFGRFSSKVKLPAKIEWQTNAFYRGPRNNSQTESDGILSVDMAISKDIINDNGTLSLNVSDLLNTRKRNSLTTTSSFTSESEFQWRARQVNLTFTYRFNQKKQRQRPNGGSGGGYDEGGFEG</sequence>
<evidence type="ECO:0000256" key="9">
    <source>
        <dbReference type="SAM" id="SignalP"/>
    </source>
</evidence>
<dbReference type="SUPFAM" id="SSF56935">
    <property type="entry name" value="Porins"/>
    <property type="match status" value="1"/>
</dbReference>
<evidence type="ECO:0000259" key="10">
    <source>
        <dbReference type="Pfam" id="PF07715"/>
    </source>
</evidence>
<dbReference type="Gene3D" id="2.170.130.10">
    <property type="entry name" value="TonB-dependent receptor, plug domain"/>
    <property type="match status" value="1"/>
</dbReference>
<evidence type="ECO:0000256" key="3">
    <source>
        <dbReference type="ARBA" id="ARBA00022452"/>
    </source>
</evidence>
<dbReference type="PROSITE" id="PS52016">
    <property type="entry name" value="TONB_DEPENDENT_REC_3"/>
    <property type="match status" value="1"/>
</dbReference>
<dbReference type="PANTHER" id="PTHR40980:SF4">
    <property type="entry name" value="TONB-DEPENDENT RECEPTOR-LIKE BETA-BARREL DOMAIN-CONTAINING PROTEIN"/>
    <property type="match status" value="1"/>
</dbReference>
<keyword evidence="3 7" id="KW-1134">Transmembrane beta strand</keyword>
<feature type="domain" description="TonB-dependent receptor plug" evidence="10">
    <location>
        <begin position="143"/>
        <end position="222"/>
    </location>
</feature>
<evidence type="ECO:0000313" key="13">
    <source>
        <dbReference type="Proteomes" id="UP001139462"/>
    </source>
</evidence>
<comment type="caution">
    <text evidence="12">The sequence shown here is derived from an EMBL/GenBank/DDBJ whole genome shotgun (WGS) entry which is preliminary data.</text>
</comment>
<evidence type="ECO:0000256" key="7">
    <source>
        <dbReference type="PROSITE-ProRule" id="PRU01360"/>
    </source>
</evidence>
<feature type="chain" id="PRO_5040721019" evidence="9">
    <location>
        <begin position="19"/>
        <end position="832"/>
    </location>
</feature>
<dbReference type="InterPro" id="IPR012910">
    <property type="entry name" value="Plug_dom"/>
</dbReference>
<comment type="similarity">
    <text evidence="7">Belongs to the TonB-dependent receptor family.</text>
</comment>
<dbReference type="PANTHER" id="PTHR40980">
    <property type="entry name" value="PLUG DOMAIN-CONTAINING PROTEIN"/>
    <property type="match status" value="1"/>
</dbReference>
<comment type="subcellular location">
    <subcellularLocation>
        <location evidence="1 7">Cell outer membrane</location>
        <topology evidence="1 7">Multi-pass membrane protein</topology>
    </subcellularLocation>
</comment>
<accession>A0A9X1U441</accession>
<evidence type="ECO:0000256" key="2">
    <source>
        <dbReference type="ARBA" id="ARBA00022448"/>
    </source>
</evidence>
<dbReference type="InterPro" id="IPR039426">
    <property type="entry name" value="TonB-dep_rcpt-like"/>
</dbReference>
<dbReference type="SUPFAM" id="SSF49464">
    <property type="entry name" value="Carboxypeptidase regulatory domain-like"/>
    <property type="match status" value="1"/>
</dbReference>
<keyword evidence="5 7" id="KW-0472">Membrane</keyword>
<dbReference type="Pfam" id="PF13715">
    <property type="entry name" value="CarbopepD_reg_2"/>
    <property type="match status" value="1"/>
</dbReference>
<feature type="region of interest" description="Disordered" evidence="8">
    <location>
        <begin position="808"/>
        <end position="832"/>
    </location>
</feature>
<gene>
    <name evidence="12" type="ORF">K8344_04930</name>
</gene>
<evidence type="ECO:0000256" key="1">
    <source>
        <dbReference type="ARBA" id="ARBA00004571"/>
    </source>
</evidence>
<evidence type="ECO:0000256" key="5">
    <source>
        <dbReference type="ARBA" id="ARBA00023136"/>
    </source>
</evidence>
<dbReference type="Proteomes" id="UP001139462">
    <property type="component" value="Unassembled WGS sequence"/>
</dbReference>
<dbReference type="EMBL" id="JAIRBB010000002">
    <property type="protein sequence ID" value="MCG2430455.1"/>
    <property type="molecule type" value="Genomic_DNA"/>
</dbReference>
<dbReference type="InterPro" id="IPR037066">
    <property type="entry name" value="Plug_dom_sf"/>
</dbReference>
<dbReference type="Gene3D" id="2.40.170.20">
    <property type="entry name" value="TonB-dependent receptor, beta-barrel domain"/>
    <property type="match status" value="1"/>
</dbReference>
<keyword evidence="9" id="KW-0732">Signal</keyword>
<dbReference type="Pfam" id="PF07715">
    <property type="entry name" value="Plug"/>
    <property type="match status" value="1"/>
</dbReference>
<name>A0A9X1U441_9FLAO</name>
<dbReference type="Gene3D" id="2.60.40.1120">
    <property type="entry name" value="Carboxypeptidase-like, regulatory domain"/>
    <property type="match status" value="1"/>
</dbReference>
<proteinExistence type="inferred from homology"/>
<evidence type="ECO:0000256" key="4">
    <source>
        <dbReference type="ARBA" id="ARBA00022692"/>
    </source>
</evidence>
<feature type="signal peptide" evidence="9">
    <location>
        <begin position="1"/>
        <end position="18"/>
    </location>
</feature>
<dbReference type="GO" id="GO:0009279">
    <property type="term" value="C:cell outer membrane"/>
    <property type="evidence" value="ECO:0007669"/>
    <property type="project" value="UniProtKB-SubCell"/>
</dbReference>
<keyword evidence="13" id="KW-1185">Reference proteome</keyword>
<dbReference type="AlphaFoldDB" id="A0A9X1U441"/>
<protein>
    <submittedName>
        <fullName evidence="12">TonB-dependent receptor family protein</fullName>
    </submittedName>
</protein>
<evidence type="ECO:0000256" key="8">
    <source>
        <dbReference type="SAM" id="MobiDB-lite"/>
    </source>
</evidence>
<organism evidence="12 13">
    <name type="scientific">Aequorivita xiaoshiensis</name>
    <dbReference type="NCBI Taxonomy" id="2874476"/>
    <lineage>
        <taxon>Bacteria</taxon>
        <taxon>Pseudomonadati</taxon>
        <taxon>Bacteroidota</taxon>
        <taxon>Flavobacteriia</taxon>
        <taxon>Flavobacteriales</taxon>
        <taxon>Flavobacteriaceae</taxon>
        <taxon>Aequorivita</taxon>
    </lineage>
</organism>
<keyword evidence="6 7" id="KW-0998">Cell outer membrane</keyword>
<feature type="compositionally biased region" description="Gly residues" evidence="8">
    <location>
        <begin position="819"/>
        <end position="832"/>
    </location>
</feature>
<evidence type="ECO:0000256" key="6">
    <source>
        <dbReference type="ARBA" id="ARBA00023237"/>
    </source>
</evidence>
<dbReference type="InterPro" id="IPR036942">
    <property type="entry name" value="Beta-barrel_TonB_sf"/>
</dbReference>
<dbReference type="Pfam" id="PF14905">
    <property type="entry name" value="OMP_b-brl_3"/>
    <property type="match status" value="1"/>
</dbReference>
<reference evidence="12" key="1">
    <citation type="submission" date="2021-09" db="EMBL/GenBank/DDBJ databases">
        <title>Genome of Aequorivita sp. strain F64183.</title>
        <authorList>
            <person name="Wang Y."/>
        </authorList>
    </citation>
    <scope>NUCLEOTIDE SEQUENCE</scope>
    <source>
        <strain evidence="12">F64183</strain>
    </source>
</reference>
<dbReference type="RefSeq" id="WP_237607186.1">
    <property type="nucleotide sequence ID" value="NZ_JAIRBB010000002.1"/>
</dbReference>
<dbReference type="InterPro" id="IPR041700">
    <property type="entry name" value="OMP_b-brl_3"/>
</dbReference>
<evidence type="ECO:0000259" key="11">
    <source>
        <dbReference type="Pfam" id="PF14905"/>
    </source>
</evidence>
<keyword evidence="4 7" id="KW-0812">Transmembrane</keyword>
<keyword evidence="12" id="KW-0675">Receptor</keyword>